<dbReference type="AlphaFoldDB" id="N4TB42"/>
<name>N4TB42_HELPX</name>
<accession>N4TB42</accession>
<protein>
    <submittedName>
        <fullName evidence="2">Uncharacterized protein</fullName>
    </submittedName>
</protein>
<evidence type="ECO:0000313" key="2">
    <source>
        <dbReference type="EMBL" id="ENH60448.1"/>
    </source>
</evidence>
<organism evidence="2 3">
    <name type="scientific">Helicobacter pylori Hp A-11</name>
    <dbReference type="NCBI Taxonomy" id="992035"/>
    <lineage>
        <taxon>Bacteria</taxon>
        <taxon>Pseudomonadati</taxon>
        <taxon>Campylobacterota</taxon>
        <taxon>Epsilonproteobacteria</taxon>
        <taxon>Campylobacterales</taxon>
        <taxon>Helicobacteraceae</taxon>
        <taxon>Helicobacter</taxon>
    </lineage>
</organism>
<keyword evidence="1" id="KW-0472">Membrane</keyword>
<evidence type="ECO:0000256" key="1">
    <source>
        <dbReference type="SAM" id="Phobius"/>
    </source>
</evidence>
<dbReference type="Proteomes" id="UP000012243">
    <property type="component" value="Unassembled WGS sequence"/>
</dbReference>
<feature type="transmembrane region" description="Helical" evidence="1">
    <location>
        <begin position="66"/>
        <end position="88"/>
    </location>
</feature>
<sequence>MTQQSLKALKKKLVAIANQTNTIKRQIDNTKRDVVAILGIFAAIFMAFDSGLKINLAIFDKKGLDGLIALCLFMFTSFFTLILLHSLYRFVKDIANSNQNFNKTDSKEYKVSIVLLIVIFIAVAVVVGVKTYKDFSTNNNSSQTNHKISYCHTAMLFV</sequence>
<comment type="caution">
    <text evidence="2">The sequence shown here is derived from an EMBL/GenBank/DDBJ whole genome shotgun (WGS) entry which is preliminary data.</text>
</comment>
<keyword evidence="1" id="KW-0812">Transmembrane</keyword>
<reference evidence="2 3" key="1">
    <citation type="submission" date="2013-02" db="EMBL/GenBank/DDBJ databases">
        <title>Comparative Sequence Analysis of H. pylori Isolates.</title>
        <authorList>
            <person name="Blanchard T.G."/>
            <person name="Czinn S.J."/>
            <person name="McCracken C.M."/>
            <person name="Abolude K.A."/>
            <person name="Shefchek K.S."/>
            <person name="Maroo A.M."/>
            <person name="Santana-Cruz I.S."/>
            <person name="Tallon L.J."/>
            <person name="Ficke F.W.F."/>
        </authorList>
    </citation>
    <scope>NUCLEOTIDE SEQUENCE [LARGE SCALE GENOMIC DNA]</scope>
    <source>
        <strain evidence="2 3">Hp A-11</strain>
    </source>
</reference>
<dbReference type="EMBL" id="AOTW01000001">
    <property type="protein sequence ID" value="ENH60448.1"/>
    <property type="molecule type" value="Genomic_DNA"/>
</dbReference>
<feature type="transmembrane region" description="Helical" evidence="1">
    <location>
        <begin position="109"/>
        <end position="129"/>
    </location>
</feature>
<dbReference type="PATRIC" id="fig|992035.3.peg.1571"/>
<evidence type="ECO:0000313" key="3">
    <source>
        <dbReference type="Proteomes" id="UP000012243"/>
    </source>
</evidence>
<keyword evidence="1" id="KW-1133">Transmembrane helix</keyword>
<feature type="transmembrane region" description="Helical" evidence="1">
    <location>
        <begin position="34"/>
        <end position="54"/>
    </location>
</feature>
<gene>
    <name evidence="2" type="ORF">HPHPA11_1618</name>
</gene>
<proteinExistence type="predicted"/>